<dbReference type="InterPro" id="IPR038084">
    <property type="entry name" value="PduO/GlcC-like_sf"/>
</dbReference>
<dbReference type="VEuPathDB" id="FungiDB:BO71DRAFT_453876"/>
<dbReference type="Gene3D" id="3.30.450.150">
    <property type="entry name" value="Haem-degrading domain"/>
    <property type="match status" value="1"/>
</dbReference>
<dbReference type="Proteomes" id="UP000247810">
    <property type="component" value="Unassembled WGS sequence"/>
</dbReference>
<sequence>MASESFSPSPADPALILAQEQALVFPTFTTTTAWSLGVSLRARILALPADMRRPAVISICLSGSSAPQLVFHCATAPGTRVDHALWLKRKTQTVLRWQVSTWYLRCRLAAAAGAEDALGTSVTRGMQALAEQFALSPVEQYEYALQAGGVPIRVEGVEGVVGVIAVSGLEAEAADHEVIVDAVQEFLGTKGEQLVG</sequence>
<evidence type="ECO:0000313" key="2">
    <source>
        <dbReference type="Proteomes" id="UP000247810"/>
    </source>
</evidence>
<dbReference type="AlphaFoldDB" id="A0A319CW83"/>
<evidence type="ECO:0000313" key="1">
    <source>
        <dbReference type="EMBL" id="PYH88741.1"/>
    </source>
</evidence>
<dbReference type="InterPro" id="IPR010371">
    <property type="entry name" value="YBR137W-like"/>
</dbReference>
<dbReference type="OrthoDB" id="2209940at2759"/>
<dbReference type="InterPro" id="IPR005624">
    <property type="entry name" value="PduO/GlcC-like"/>
</dbReference>
<evidence type="ECO:0008006" key="3">
    <source>
        <dbReference type="Google" id="ProtNLM"/>
    </source>
</evidence>
<proteinExistence type="predicted"/>
<accession>A0A319CW83</accession>
<name>A0A319CW83_9EURO</name>
<dbReference type="EMBL" id="KZ826069">
    <property type="protein sequence ID" value="PYH88741.1"/>
    <property type="molecule type" value="Genomic_DNA"/>
</dbReference>
<dbReference type="Pfam" id="PF03928">
    <property type="entry name" value="HbpS-like"/>
    <property type="match status" value="1"/>
</dbReference>
<dbReference type="GO" id="GO:0072380">
    <property type="term" value="C:TRC complex"/>
    <property type="evidence" value="ECO:0007669"/>
    <property type="project" value="TreeGrafter"/>
</dbReference>
<organism evidence="1 2">
    <name type="scientific">Aspergillus ellipticus CBS 707.79</name>
    <dbReference type="NCBI Taxonomy" id="1448320"/>
    <lineage>
        <taxon>Eukaryota</taxon>
        <taxon>Fungi</taxon>
        <taxon>Dikarya</taxon>
        <taxon>Ascomycota</taxon>
        <taxon>Pezizomycotina</taxon>
        <taxon>Eurotiomycetes</taxon>
        <taxon>Eurotiomycetidae</taxon>
        <taxon>Eurotiales</taxon>
        <taxon>Aspergillaceae</taxon>
        <taxon>Aspergillus</taxon>
        <taxon>Aspergillus subgen. Circumdati</taxon>
    </lineage>
</organism>
<reference evidence="1 2" key="1">
    <citation type="submission" date="2018-02" db="EMBL/GenBank/DDBJ databases">
        <title>The genomes of Aspergillus section Nigri reveals drivers in fungal speciation.</title>
        <authorList>
            <consortium name="DOE Joint Genome Institute"/>
            <person name="Vesth T.C."/>
            <person name="Nybo J."/>
            <person name="Theobald S."/>
            <person name="Brandl J."/>
            <person name="Frisvad J.C."/>
            <person name="Nielsen K.F."/>
            <person name="Lyhne E.K."/>
            <person name="Kogle M.E."/>
            <person name="Kuo A."/>
            <person name="Riley R."/>
            <person name="Clum A."/>
            <person name="Nolan M."/>
            <person name="Lipzen A."/>
            <person name="Salamov A."/>
            <person name="Henrissat B."/>
            <person name="Wiebenga A."/>
            <person name="De vries R.P."/>
            <person name="Grigoriev I.V."/>
            <person name="Mortensen U.H."/>
            <person name="Andersen M.R."/>
            <person name="Baker S.E."/>
        </authorList>
    </citation>
    <scope>NUCLEOTIDE SEQUENCE [LARGE SCALE GENOMIC DNA]</scope>
    <source>
        <strain evidence="1 2">CBS 707.79</strain>
    </source>
</reference>
<dbReference type="PANTHER" id="PTHR28255:SF1">
    <property type="entry name" value="UPF0303 PROTEIN YBR137W"/>
    <property type="match status" value="1"/>
</dbReference>
<dbReference type="GO" id="GO:0006620">
    <property type="term" value="P:post-translational protein targeting to endoplasmic reticulum membrane"/>
    <property type="evidence" value="ECO:0007669"/>
    <property type="project" value="TreeGrafter"/>
</dbReference>
<dbReference type="SUPFAM" id="SSF143744">
    <property type="entry name" value="GlcG-like"/>
    <property type="match status" value="1"/>
</dbReference>
<dbReference type="PANTHER" id="PTHR28255">
    <property type="match status" value="1"/>
</dbReference>
<gene>
    <name evidence="1" type="ORF">BO71DRAFT_453876</name>
</gene>
<dbReference type="STRING" id="1448320.A0A319CW83"/>
<protein>
    <recommendedName>
        <fullName evidence="3">DUF967 domain protein</fullName>
    </recommendedName>
</protein>
<keyword evidence="2" id="KW-1185">Reference proteome</keyword>